<dbReference type="InterPro" id="IPR018114">
    <property type="entry name" value="TRYPSIN_HIS"/>
</dbReference>
<sequence>MRLDQVQITAVCSGTRDESPSLAKNVNEFECSRRLMAQFMPILLVLSFFGIVRAVINGFQANRFDIRSEASLLARFADVADDHTVICGSVLIAPNVVLTAAHCVYKNAFSTIVRITTNDFNIYNIDKGEETFFSRAIVIHPEYLKNGEANTDIAIVFLPRPASACTGSPNHPQVALLPPTQFLQNTEKEITDAELESSLCYTAGWGRTESFS</sequence>
<dbReference type="PANTHER" id="PTHR24257">
    <property type="entry name" value="CHYMOTRYPSIN-LIKE ELASTASE FAMILY MEMBER"/>
    <property type="match status" value="1"/>
</dbReference>
<dbReference type="InterPro" id="IPR001254">
    <property type="entry name" value="Trypsin_dom"/>
</dbReference>
<protein>
    <recommendedName>
        <fullName evidence="2">Peptidase S1 domain-containing protein</fullName>
    </recommendedName>
</protein>
<evidence type="ECO:0000313" key="4">
    <source>
        <dbReference type="Proteomes" id="UP000835052"/>
    </source>
</evidence>
<dbReference type="InterPro" id="IPR043504">
    <property type="entry name" value="Peptidase_S1_PA_chymotrypsin"/>
</dbReference>
<dbReference type="GO" id="GO:0005615">
    <property type="term" value="C:extracellular space"/>
    <property type="evidence" value="ECO:0007669"/>
    <property type="project" value="TreeGrafter"/>
</dbReference>
<feature type="domain" description="Peptidase S1" evidence="2">
    <location>
        <begin position="55"/>
        <end position="212"/>
    </location>
</feature>
<dbReference type="EMBL" id="CAJGYM010000046">
    <property type="protein sequence ID" value="CAD6194587.1"/>
    <property type="molecule type" value="Genomic_DNA"/>
</dbReference>
<dbReference type="InterPro" id="IPR009003">
    <property type="entry name" value="Peptidase_S1_PA"/>
</dbReference>
<dbReference type="PROSITE" id="PS00134">
    <property type="entry name" value="TRYPSIN_HIS"/>
    <property type="match status" value="1"/>
</dbReference>
<dbReference type="Pfam" id="PF00089">
    <property type="entry name" value="Trypsin"/>
    <property type="match status" value="1"/>
</dbReference>
<dbReference type="AlphaFoldDB" id="A0A8S1HHG7"/>
<dbReference type="Proteomes" id="UP000835052">
    <property type="component" value="Unassembled WGS sequence"/>
</dbReference>
<comment type="caution">
    <text evidence="3">The sequence shown here is derived from an EMBL/GenBank/DDBJ whole genome shotgun (WGS) entry which is preliminary data.</text>
</comment>
<name>A0A8S1HHG7_9PELO</name>
<keyword evidence="1" id="KW-1133">Transmembrane helix</keyword>
<keyword evidence="4" id="KW-1185">Reference proteome</keyword>
<dbReference type="PROSITE" id="PS50240">
    <property type="entry name" value="TRYPSIN_DOM"/>
    <property type="match status" value="1"/>
</dbReference>
<reference evidence="3" key="1">
    <citation type="submission" date="2020-10" db="EMBL/GenBank/DDBJ databases">
        <authorList>
            <person name="Kikuchi T."/>
        </authorList>
    </citation>
    <scope>NUCLEOTIDE SEQUENCE</scope>
    <source>
        <strain evidence="3">NKZ352</strain>
    </source>
</reference>
<dbReference type="InterPro" id="IPR050850">
    <property type="entry name" value="Peptidase_S1_Elastase_sf"/>
</dbReference>
<dbReference type="Gene3D" id="2.40.10.10">
    <property type="entry name" value="Trypsin-like serine proteases"/>
    <property type="match status" value="1"/>
</dbReference>
<dbReference type="GO" id="GO:0006508">
    <property type="term" value="P:proteolysis"/>
    <property type="evidence" value="ECO:0007669"/>
    <property type="project" value="InterPro"/>
</dbReference>
<dbReference type="SUPFAM" id="SSF50494">
    <property type="entry name" value="Trypsin-like serine proteases"/>
    <property type="match status" value="1"/>
</dbReference>
<keyword evidence="1" id="KW-0472">Membrane</keyword>
<gene>
    <name evidence="3" type="ORF">CAUJ_LOCUS10506</name>
</gene>
<evidence type="ECO:0000313" key="3">
    <source>
        <dbReference type="EMBL" id="CAD6194587.1"/>
    </source>
</evidence>
<keyword evidence="1" id="KW-0812">Transmembrane</keyword>
<feature type="transmembrane region" description="Helical" evidence="1">
    <location>
        <begin position="35"/>
        <end position="56"/>
    </location>
</feature>
<dbReference type="PANTHER" id="PTHR24257:SF17">
    <property type="match status" value="1"/>
</dbReference>
<organism evidence="3 4">
    <name type="scientific">Caenorhabditis auriculariae</name>
    <dbReference type="NCBI Taxonomy" id="2777116"/>
    <lineage>
        <taxon>Eukaryota</taxon>
        <taxon>Metazoa</taxon>
        <taxon>Ecdysozoa</taxon>
        <taxon>Nematoda</taxon>
        <taxon>Chromadorea</taxon>
        <taxon>Rhabditida</taxon>
        <taxon>Rhabditina</taxon>
        <taxon>Rhabditomorpha</taxon>
        <taxon>Rhabditoidea</taxon>
        <taxon>Rhabditidae</taxon>
        <taxon>Peloderinae</taxon>
        <taxon>Caenorhabditis</taxon>
    </lineage>
</organism>
<dbReference type="GO" id="GO:0004252">
    <property type="term" value="F:serine-type endopeptidase activity"/>
    <property type="evidence" value="ECO:0007669"/>
    <property type="project" value="InterPro"/>
</dbReference>
<accession>A0A8S1HHG7</accession>
<dbReference type="OrthoDB" id="5790020at2759"/>
<evidence type="ECO:0000256" key="1">
    <source>
        <dbReference type="SAM" id="Phobius"/>
    </source>
</evidence>
<proteinExistence type="predicted"/>
<evidence type="ECO:0000259" key="2">
    <source>
        <dbReference type="PROSITE" id="PS50240"/>
    </source>
</evidence>